<organism evidence="1 2">
    <name type="scientific">Candidatus Onthocola gallistercoris</name>
    <dbReference type="NCBI Taxonomy" id="2840876"/>
    <lineage>
        <taxon>Bacteria</taxon>
        <taxon>Bacillati</taxon>
        <taxon>Bacillota</taxon>
        <taxon>Bacilli</taxon>
        <taxon>Candidatus Onthocola</taxon>
    </lineage>
</organism>
<protein>
    <submittedName>
        <fullName evidence="1">Uncharacterized protein</fullName>
    </submittedName>
</protein>
<reference evidence="1" key="2">
    <citation type="journal article" date="2021" name="PeerJ">
        <title>Extensive microbial diversity within the chicken gut microbiome revealed by metagenomics and culture.</title>
        <authorList>
            <person name="Gilroy R."/>
            <person name="Ravi A."/>
            <person name="Getino M."/>
            <person name="Pursley I."/>
            <person name="Horton D.L."/>
            <person name="Alikhan N.F."/>
            <person name="Baker D."/>
            <person name="Gharbi K."/>
            <person name="Hall N."/>
            <person name="Watson M."/>
            <person name="Adriaenssens E.M."/>
            <person name="Foster-Nyarko E."/>
            <person name="Jarju S."/>
            <person name="Secka A."/>
            <person name="Antonio M."/>
            <person name="Oren A."/>
            <person name="Chaudhuri R.R."/>
            <person name="La Ragione R."/>
            <person name="Hildebrand F."/>
            <person name="Pallen M.J."/>
        </authorList>
    </citation>
    <scope>NUCLEOTIDE SEQUENCE</scope>
    <source>
        <strain evidence="1">CHK187-14744</strain>
    </source>
</reference>
<accession>A0A9D1HFX3</accession>
<evidence type="ECO:0000313" key="2">
    <source>
        <dbReference type="Proteomes" id="UP000824164"/>
    </source>
</evidence>
<evidence type="ECO:0000313" key="1">
    <source>
        <dbReference type="EMBL" id="HIU02483.1"/>
    </source>
</evidence>
<dbReference type="EMBL" id="DVLT01000031">
    <property type="protein sequence ID" value="HIU02483.1"/>
    <property type="molecule type" value="Genomic_DNA"/>
</dbReference>
<sequence length="288" mass="32945">MKKKILTGGFLLAAVIVMMRVFSGFGSLSGAGLFCWEKDVLEEKDLRENLFFVMRQYHMDQLYQYIPAGMSPEELSPFFEAASREDVDVYLLTGAPEWAFDETGGKLRQALWQADDIRQRASGGDAVKGVMADVEPYLLEDWEDDPEAIMRSYVASMKTARQAADDSGLFLYACIPYYYDALDLTAFLNDLIQNGCHGVAVMNYYRDHEADHLSFECGLAKMYKKPLINIYELQEPGKYGLTEKNTYYSLGMKKVWESYRQLKRSLPFSGLSYAIHDYRALLEVEKIE</sequence>
<comment type="caution">
    <text evidence="1">The sequence shown here is derived from an EMBL/GenBank/DDBJ whole genome shotgun (WGS) entry which is preliminary data.</text>
</comment>
<gene>
    <name evidence="1" type="ORF">IAB63_04445</name>
</gene>
<dbReference type="AlphaFoldDB" id="A0A9D1HFX3"/>
<dbReference type="Proteomes" id="UP000824164">
    <property type="component" value="Unassembled WGS sequence"/>
</dbReference>
<name>A0A9D1HFX3_9FIRM</name>
<proteinExistence type="predicted"/>
<reference evidence="1" key="1">
    <citation type="submission" date="2020-10" db="EMBL/GenBank/DDBJ databases">
        <authorList>
            <person name="Gilroy R."/>
        </authorList>
    </citation>
    <scope>NUCLEOTIDE SEQUENCE</scope>
    <source>
        <strain evidence="1">CHK187-14744</strain>
    </source>
</reference>